<dbReference type="InterPro" id="IPR009057">
    <property type="entry name" value="Homeodomain-like_sf"/>
</dbReference>
<dbReference type="SUPFAM" id="SSF52172">
    <property type="entry name" value="CheY-like"/>
    <property type="match status" value="1"/>
</dbReference>
<evidence type="ECO:0000256" key="6">
    <source>
        <dbReference type="PROSITE-ProRule" id="PRU00169"/>
    </source>
</evidence>
<proteinExistence type="predicted"/>
<evidence type="ECO:0000256" key="2">
    <source>
        <dbReference type="ARBA" id="ARBA00022840"/>
    </source>
</evidence>
<evidence type="ECO:0000259" key="8">
    <source>
        <dbReference type="PROSITE" id="PS50110"/>
    </source>
</evidence>
<dbReference type="InterPro" id="IPR001789">
    <property type="entry name" value="Sig_transdc_resp-reg_receiver"/>
</dbReference>
<dbReference type="Proteomes" id="UP001324380">
    <property type="component" value="Chromosome"/>
</dbReference>
<dbReference type="InterPro" id="IPR025662">
    <property type="entry name" value="Sigma_54_int_dom_ATP-bd_1"/>
</dbReference>
<dbReference type="SMART" id="SM00448">
    <property type="entry name" value="REC"/>
    <property type="match status" value="1"/>
</dbReference>
<keyword evidence="4" id="KW-0238">DNA-binding</keyword>
<dbReference type="PANTHER" id="PTHR32071">
    <property type="entry name" value="TRANSCRIPTIONAL REGULATORY PROTEIN"/>
    <property type="match status" value="1"/>
</dbReference>
<name>A0ABZ0TY34_9SPHI</name>
<dbReference type="Gene3D" id="1.10.8.60">
    <property type="match status" value="1"/>
</dbReference>
<dbReference type="SUPFAM" id="SSF46689">
    <property type="entry name" value="Homeodomain-like"/>
    <property type="match status" value="1"/>
</dbReference>
<sequence length="644" mass="72568">MSTKVLIVEDETMVAYDMEIMLKKAGYAVCGIADTVLDALELIEHYKPDIVFIDIYLKSDENGVDLGKRLKNLNIAFIYLSANYQDNIMEWVKATQPYGFLIKPFRESEMLVMLDIALYRHQNSLEAQLRHELILEESFKSIAGQETDWKEKLFGIVKSLQPYLPFDYLVISETVRGSRHDRIFLRRKNYDSYIISSYAEFLELSGLNQTDVDSSSDSNTFIKPGYFNERDFQDLCGSCAIRRALAICFHLRSMLHLPVLSSTGQVINISFYSSGSDAYDVGHLKLMNRLNPTLTLAIEVVLPLQAFNNTENEFSGSDLNGGKGKPAIFKNIIGDCNQLLTILDHVSIAAPIDTSILILGESGTGKEQIAKSIHELSPRKNNSLVIINCASLPINLIESELFGHEKGSFTGAIEKRIGKFELANKGTIFLDEIGELPIEVQGKLLRVLQEQEIERIGGSKTIRINVRVIAATNRNLETEIREGRFRLDLYYRLSVFPIRMPALRERKSDIPKLVTYFCKKFSRKFGKTVSGVSTQVMNSLQSHPWPGNIRELENFVERGVLLSKDNFISEFDHFSFEPGFPLTDKAEQTVPLAKIIDKNLKEHILSVLKQCDGKISGAGGAAEHLGIPATTLHSKIKRLGLKKW</sequence>
<evidence type="ECO:0000259" key="7">
    <source>
        <dbReference type="PROSITE" id="PS50045"/>
    </source>
</evidence>
<dbReference type="Gene3D" id="1.10.10.60">
    <property type="entry name" value="Homeodomain-like"/>
    <property type="match status" value="1"/>
</dbReference>
<dbReference type="Pfam" id="PF25601">
    <property type="entry name" value="AAA_lid_14"/>
    <property type="match status" value="1"/>
</dbReference>
<evidence type="ECO:0000256" key="1">
    <source>
        <dbReference type="ARBA" id="ARBA00022741"/>
    </source>
</evidence>
<feature type="modified residue" description="4-aspartylphosphate" evidence="6">
    <location>
        <position position="54"/>
    </location>
</feature>
<keyword evidence="5" id="KW-0804">Transcription</keyword>
<dbReference type="Pfam" id="PF00158">
    <property type="entry name" value="Sigma54_activat"/>
    <property type="match status" value="1"/>
</dbReference>
<keyword evidence="10" id="KW-1185">Reference proteome</keyword>
<dbReference type="InterPro" id="IPR003593">
    <property type="entry name" value="AAA+_ATPase"/>
</dbReference>
<evidence type="ECO:0000313" key="9">
    <source>
        <dbReference type="EMBL" id="WPU96978.1"/>
    </source>
</evidence>
<dbReference type="CDD" id="cd00009">
    <property type="entry name" value="AAA"/>
    <property type="match status" value="1"/>
</dbReference>
<keyword evidence="3" id="KW-0805">Transcription regulation</keyword>
<feature type="domain" description="Response regulatory" evidence="8">
    <location>
        <begin position="4"/>
        <end position="118"/>
    </location>
</feature>
<dbReference type="PROSITE" id="PS00675">
    <property type="entry name" value="SIGMA54_INTERACT_1"/>
    <property type="match status" value="1"/>
</dbReference>
<keyword evidence="2" id="KW-0067">ATP-binding</keyword>
<dbReference type="PROSITE" id="PS50110">
    <property type="entry name" value="RESPONSE_REGULATORY"/>
    <property type="match status" value="1"/>
</dbReference>
<evidence type="ECO:0000256" key="5">
    <source>
        <dbReference type="ARBA" id="ARBA00023163"/>
    </source>
</evidence>
<protein>
    <submittedName>
        <fullName evidence="9">Sigma 54-interacting transcriptional regulator</fullName>
    </submittedName>
</protein>
<gene>
    <name evidence="9" type="ORF">SNE25_15765</name>
</gene>
<evidence type="ECO:0000256" key="3">
    <source>
        <dbReference type="ARBA" id="ARBA00023015"/>
    </source>
</evidence>
<evidence type="ECO:0000256" key="4">
    <source>
        <dbReference type="ARBA" id="ARBA00023125"/>
    </source>
</evidence>
<dbReference type="Gene3D" id="3.40.50.300">
    <property type="entry name" value="P-loop containing nucleotide triphosphate hydrolases"/>
    <property type="match status" value="1"/>
</dbReference>
<feature type="domain" description="Sigma-54 factor interaction" evidence="7">
    <location>
        <begin position="332"/>
        <end position="561"/>
    </location>
</feature>
<dbReference type="EMBL" id="CP139558">
    <property type="protein sequence ID" value="WPU96978.1"/>
    <property type="molecule type" value="Genomic_DNA"/>
</dbReference>
<dbReference type="InterPro" id="IPR025943">
    <property type="entry name" value="Sigma_54_int_dom_ATP-bd_2"/>
</dbReference>
<dbReference type="PROSITE" id="PS00688">
    <property type="entry name" value="SIGMA54_INTERACT_3"/>
    <property type="match status" value="1"/>
</dbReference>
<reference evidence="9 10" key="1">
    <citation type="submission" date="2023-11" db="EMBL/GenBank/DDBJ databases">
        <title>Analysis of the Genomes of Mucilaginibacter gossypii cycad 4 and M. sabulilitoris SNA2: microbes with the potential for plant growth promotion.</title>
        <authorList>
            <person name="Hirsch A.M."/>
            <person name="Humm E."/>
            <person name="Rubbi M."/>
            <person name="Del Vecchio G."/>
            <person name="Ha S.M."/>
            <person name="Pellegrini M."/>
            <person name="Gunsalus R.P."/>
        </authorList>
    </citation>
    <scope>NUCLEOTIDE SEQUENCE [LARGE SCALE GENOMIC DNA]</scope>
    <source>
        <strain evidence="9 10">SNA2</strain>
    </source>
</reference>
<dbReference type="InterPro" id="IPR002078">
    <property type="entry name" value="Sigma_54_int"/>
</dbReference>
<keyword evidence="6" id="KW-0597">Phosphoprotein</keyword>
<dbReference type="InterPro" id="IPR011006">
    <property type="entry name" value="CheY-like_superfamily"/>
</dbReference>
<dbReference type="Gene3D" id="3.40.50.2300">
    <property type="match status" value="1"/>
</dbReference>
<dbReference type="InterPro" id="IPR058031">
    <property type="entry name" value="AAA_lid_NorR"/>
</dbReference>
<dbReference type="SMART" id="SM00382">
    <property type="entry name" value="AAA"/>
    <property type="match status" value="1"/>
</dbReference>
<organism evidence="9 10">
    <name type="scientific">Mucilaginibacter sabulilitoris</name>
    <dbReference type="NCBI Taxonomy" id="1173583"/>
    <lineage>
        <taxon>Bacteria</taxon>
        <taxon>Pseudomonadati</taxon>
        <taxon>Bacteroidota</taxon>
        <taxon>Sphingobacteriia</taxon>
        <taxon>Sphingobacteriales</taxon>
        <taxon>Sphingobacteriaceae</taxon>
        <taxon>Mucilaginibacter</taxon>
    </lineage>
</organism>
<accession>A0ABZ0TY34</accession>
<dbReference type="SUPFAM" id="SSF52540">
    <property type="entry name" value="P-loop containing nucleoside triphosphate hydrolases"/>
    <property type="match status" value="1"/>
</dbReference>
<evidence type="ECO:0000313" key="10">
    <source>
        <dbReference type="Proteomes" id="UP001324380"/>
    </source>
</evidence>
<dbReference type="InterPro" id="IPR027417">
    <property type="entry name" value="P-loop_NTPase"/>
</dbReference>
<keyword evidence="1" id="KW-0547">Nucleotide-binding</keyword>
<dbReference type="PANTHER" id="PTHR32071:SF57">
    <property type="entry name" value="C4-DICARBOXYLATE TRANSPORT TRANSCRIPTIONAL REGULATORY PROTEIN DCTD"/>
    <property type="match status" value="1"/>
</dbReference>
<dbReference type="Pfam" id="PF00072">
    <property type="entry name" value="Response_reg"/>
    <property type="match status" value="1"/>
</dbReference>
<dbReference type="CDD" id="cd17534">
    <property type="entry name" value="REC_DC-like"/>
    <property type="match status" value="1"/>
</dbReference>
<dbReference type="PROSITE" id="PS50045">
    <property type="entry name" value="SIGMA54_INTERACT_4"/>
    <property type="match status" value="1"/>
</dbReference>
<dbReference type="RefSeq" id="WP_321566064.1">
    <property type="nucleotide sequence ID" value="NZ_CP139558.1"/>
</dbReference>
<dbReference type="PROSITE" id="PS00676">
    <property type="entry name" value="SIGMA54_INTERACT_2"/>
    <property type="match status" value="1"/>
</dbReference>
<dbReference type="InterPro" id="IPR025944">
    <property type="entry name" value="Sigma_54_int_dom_CS"/>
</dbReference>